<dbReference type="PANTHER" id="PTHR24221">
    <property type="entry name" value="ATP-BINDING CASSETTE SUB-FAMILY B"/>
    <property type="match status" value="1"/>
</dbReference>
<protein>
    <submittedName>
        <fullName evidence="12">Lipid A export ATP-binding/permease protein MsbA</fullName>
    </submittedName>
</protein>
<evidence type="ECO:0000256" key="8">
    <source>
        <dbReference type="ARBA" id="ARBA00023136"/>
    </source>
</evidence>
<evidence type="ECO:0000256" key="6">
    <source>
        <dbReference type="ARBA" id="ARBA00022840"/>
    </source>
</evidence>
<evidence type="ECO:0000256" key="4">
    <source>
        <dbReference type="ARBA" id="ARBA00022692"/>
    </source>
</evidence>
<keyword evidence="3" id="KW-1003">Cell membrane</keyword>
<keyword evidence="8 9" id="KW-0472">Membrane</keyword>
<dbReference type="KEGG" id="schv:BRCON_1106"/>
<dbReference type="Pfam" id="PF00664">
    <property type="entry name" value="ABC_membrane"/>
    <property type="match status" value="1"/>
</dbReference>
<dbReference type="SUPFAM" id="SSF52540">
    <property type="entry name" value="P-loop containing nucleoside triphosphate hydrolases"/>
    <property type="match status" value="1"/>
</dbReference>
<feature type="domain" description="ABC transporter" evidence="10">
    <location>
        <begin position="517"/>
        <end position="753"/>
    </location>
</feature>
<dbReference type="SMART" id="SM00382">
    <property type="entry name" value="AAA"/>
    <property type="match status" value="1"/>
</dbReference>
<evidence type="ECO:0000256" key="3">
    <source>
        <dbReference type="ARBA" id="ARBA00022475"/>
    </source>
</evidence>
<evidence type="ECO:0000313" key="12">
    <source>
        <dbReference type="EMBL" id="AXA35883.1"/>
    </source>
</evidence>
<keyword evidence="5" id="KW-0547">Nucleotide-binding</keyword>
<feature type="domain" description="ABC transmembrane type-1" evidence="11">
    <location>
        <begin position="236"/>
        <end position="483"/>
    </location>
</feature>
<dbReference type="SUPFAM" id="SSF90123">
    <property type="entry name" value="ABC transporter transmembrane region"/>
    <property type="match status" value="1"/>
</dbReference>
<dbReference type="InterPro" id="IPR036640">
    <property type="entry name" value="ABC1_TM_sf"/>
</dbReference>
<reference evidence="12 13" key="1">
    <citation type="submission" date="2018-05" db="EMBL/GenBank/DDBJ databases">
        <title>A metagenomic window into the 2 km-deep terrestrial subsurface aquifer revealed taxonomically and functionally diverse microbial community comprising novel uncultured bacterial lineages.</title>
        <authorList>
            <person name="Kadnikov V.V."/>
            <person name="Mardanov A.V."/>
            <person name="Beletsky A.V."/>
            <person name="Banks D."/>
            <person name="Pimenov N.V."/>
            <person name="Frank Y.A."/>
            <person name="Karnachuk O.V."/>
            <person name="Ravin N.V."/>
        </authorList>
    </citation>
    <scope>NUCLEOTIDE SEQUENCE [LARGE SCALE GENOMIC DNA]</scope>
    <source>
        <strain evidence="12">BY</strain>
    </source>
</reference>
<accession>A0A2Z4Y5V2</accession>
<dbReference type="CDD" id="cd18552">
    <property type="entry name" value="ABC_6TM_MsbA_like"/>
    <property type="match status" value="1"/>
</dbReference>
<feature type="transmembrane region" description="Helical" evidence="9">
    <location>
        <begin position="324"/>
        <end position="357"/>
    </location>
</feature>
<dbReference type="InterPro" id="IPR036513">
    <property type="entry name" value="STAS_dom_sf"/>
</dbReference>
<dbReference type="GO" id="GO:0140359">
    <property type="term" value="F:ABC-type transporter activity"/>
    <property type="evidence" value="ECO:0007669"/>
    <property type="project" value="InterPro"/>
</dbReference>
<organism evidence="12 13">
    <name type="scientific">Sumerlaea chitinivorans</name>
    <dbReference type="NCBI Taxonomy" id="2250252"/>
    <lineage>
        <taxon>Bacteria</taxon>
        <taxon>Candidatus Sumerlaeota</taxon>
        <taxon>Candidatus Sumerlaeia</taxon>
        <taxon>Candidatus Sumerlaeales</taxon>
        <taxon>Candidatus Sumerlaeaceae</taxon>
        <taxon>Candidatus Sumerlaea</taxon>
    </lineage>
</organism>
<dbReference type="SUPFAM" id="SSF52091">
    <property type="entry name" value="SpoIIaa-like"/>
    <property type="match status" value="1"/>
</dbReference>
<dbReference type="Gene3D" id="1.20.1560.10">
    <property type="entry name" value="ABC transporter type 1, transmembrane domain"/>
    <property type="match status" value="1"/>
</dbReference>
<evidence type="ECO:0000259" key="10">
    <source>
        <dbReference type="PROSITE" id="PS50893"/>
    </source>
</evidence>
<dbReference type="PROSITE" id="PS50929">
    <property type="entry name" value="ABC_TM1F"/>
    <property type="match status" value="1"/>
</dbReference>
<dbReference type="InterPro" id="IPR017871">
    <property type="entry name" value="ABC_transporter-like_CS"/>
</dbReference>
<dbReference type="Proteomes" id="UP000262583">
    <property type="component" value="Chromosome"/>
</dbReference>
<dbReference type="Gene3D" id="3.30.750.24">
    <property type="entry name" value="STAS domain"/>
    <property type="match status" value="1"/>
</dbReference>
<dbReference type="InterPro" id="IPR011527">
    <property type="entry name" value="ABC1_TM_dom"/>
</dbReference>
<keyword evidence="7 9" id="KW-1133">Transmembrane helix</keyword>
<evidence type="ECO:0000313" key="13">
    <source>
        <dbReference type="Proteomes" id="UP000262583"/>
    </source>
</evidence>
<keyword evidence="2" id="KW-0813">Transport</keyword>
<dbReference type="FunFam" id="3.40.50.300:FF:000221">
    <property type="entry name" value="Multidrug ABC transporter ATP-binding protein"/>
    <property type="match status" value="1"/>
</dbReference>
<proteinExistence type="predicted"/>
<evidence type="ECO:0000256" key="2">
    <source>
        <dbReference type="ARBA" id="ARBA00022448"/>
    </source>
</evidence>
<comment type="subcellular location">
    <subcellularLocation>
        <location evidence="1">Cell membrane</location>
        <topology evidence="1">Multi-pass membrane protein</topology>
    </subcellularLocation>
</comment>
<feature type="transmembrane region" description="Helical" evidence="9">
    <location>
        <begin position="24"/>
        <end position="46"/>
    </location>
</feature>
<dbReference type="Pfam" id="PF00005">
    <property type="entry name" value="ABC_tran"/>
    <property type="match status" value="1"/>
</dbReference>
<gene>
    <name evidence="12" type="ORF">BRCON_1106</name>
</gene>
<feature type="transmembrane region" description="Helical" evidence="9">
    <location>
        <begin position="422"/>
        <end position="446"/>
    </location>
</feature>
<evidence type="ECO:0000256" key="1">
    <source>
        <dbReference type="ARBA" id="ARBA00004651"/>
    </source>
</evidence>
<sequence length="771" mass="85687">MSKRRYTDLGLYRRLVTYLHGTKWVVAGLVLAMLFEALFTVTTLSLTRPALELLIKNRLTDVTKAAEKASFELAPPQPVGEETYALRAAGELAGSRAAEELHGALAALLKPPHKWVILDLSQVHRIDESGWAQCYFGRMVSAQRGVKLTIILPQGETNLHGLDPHEWFEIYPEGAPPAVALLTTKLKDVPVPVLTKKHHTGWISSLKAEFTKRTLPYLERLQDYVMTSSENKFRLLGLILGAMVVSALCMVTAAFFAGYLSAYLGNLCLLRLRNHVYRHMLTLDMEYYNRRAVGTLLSTIMQDVMAISGAIEVLFSNVLKTPLTVVTLIIAMLFISPPLTLLSFGVAPILGLLLYGIGRKVRKISKRVQEIRAQIASIAEETFSGIRVVKAYNMETKEANRYERESWNVFGRTLKTVIAEELGTGLVALLGIVTVSAMILAGGYYVLQTRELSGSDFVLFILFLTQVFRPLKGSSRVIAKIQRGMAGSDRVFRVLDTKAKIVDDPSAPELRPVQREISFEHVWFRYSAESHHVLKDVHFTVPAGHVTAIVGETGAGKTTLVNLLPRFYDPTEGRILFDGVDIRSVRLRSLRDQIAIITQDVILFNDTIARNIAYGMPDDIPRERIIEAAKAANAHNFIMRLPHGYDTVVGGRGVRLSGGERQRLAIARAFVKNAPILILDEATSQLDSETEALIQEALSRIIKGRTVFVIAHRLSTILHADSILVLDQGKIVERGTHDELVKLGGRYARFYEIQFRQALAAANSKGENSAE</sequence>
<dbReference type="GO" id="GO:0016887">
    <property type="term" value="F:ATP hydrolysis activity"/>
    <property type="evidence" value="ECO:0007669"/>
    <property type="project" value="InterPro"/>
</dbReference>
<keyword evidence="6 12" id="KW-0067">ATP-binding</keyword>
<evidence type="ECO:0000256" key="5">
    <source>
        <dbReference type="ARBA" id="ARBA00022741"/>
    </source>
</evidence>
<dbReference type="PROSITE" id="PS00211">
    <property type="entry name" value="ABC_TRANSPORTER_1"/>
    <property type="match status" value="1"/>
</dbReference>
<dbReference type="InterPro" id="IPR003439">
    <property type="entry name" value="ABC_transporter-like_ATP-bd"/>
</dbReference>
<dbReference type="InterPro" id="IPR027417">
    <property type="entry name" value="P-loop_NTPase"/>
</dbReference>
<dbReference type="CDD" id="cd03251">
    <property type="entry name" value="ABCC_MsbA"/>
    <property type="match status" value="1"/>
</dbReference>
<evidence type="ECO:0000256" key="7">
    <source>
        <dbReference type="ARBA" id="ARBA00022989"/>
    </source>
</evidence>
<dbReference type="GO" id="GO:0005886">
    <property type="term" value="C:plasma membrane"/>
    <property type="evidence" value="ECO:0007669"/>
    <property type="project" value="UniProtKB-SubCell"/>
</dbReference>
<name>A0A2Z4Y5V2_SUMC1</name>
<keyword evidence="4 9" id="KW-0812">Transmembrane</keyword>
<evidence type="ECO:0000256" key="9">
    <source>
        <dbReference type="SAM" id="Phobius"/>
    </source>
</evidence>
<dbReference type="PROSITE" id="PS50893">
    <property type="entry name" value="ABC_TRANSPORTER_2"/>
    <property type="match status" value="1"/>
</dbReference>
<dbReference type="GO" id="GO:0034040">
    <property type="term" value="F:ATPase-coupled lipid transmembrane transporter activity"/>
    <property type="evidence" value="ECO:0007669"/>
    <property type="project" value="TreeGrafter"/>
</dbReference>
<dbReference type="PANTHER" id="PTHR24221:SF654">
    <property type="entry name" value="ATP-BINDING CASSETTE SUB-FAMILY B MEMBER 6"/>
    <property type="match status" value="1"/>
</dbReference>
<dbReference type="InterPro" id="IPR039421">
    <property type="entry name" value="Type_1_exporter"/>
</dbReference>
<dbReference type="AlphaFoldDB" id="A0A2Z4Y5V2"/>
<dbReference type="EMBL" id="CP030759">
    <property type="protein sequence ID" value="AXA35883.1"/>
    <property type="molecule type" value="Genomic_DNA"/>
</dbReference>
<dbReference type="InterPro" id="IPR003593">
    <property type="entry name" value="AAA+_ATPase"/>
</dbReference>
<evidence type="ECO:0000259" key="11">
    <source>
        <dbReference type="PROSITE" id="PS50929"/>
    </source>
</evidence>
<dbReference type="Gene3D" id="3.40.50.300">
    <property type="entry name" value="P-loop containing nucleotide triphosphate hydrolases"/>
    <property type="match status" value="1"/>
</dbReference>
<feature type="transmembrane region" description="Helical" evidence="9">
    <location>
        <begin position="235"/>
        <end position="260"/>
    </location>
</feature>
<dbReference type="GO" id="GO:0005524">
    <property type="term" value="F:ATP binding"/>
    <property type="evidence" value="ECO:0007669"/>
    <property type="project" value="UniProtKB-KW"/>
</dbReference>